<proteinExistence type="predicted"/>
<sequence>MTLEGMQTDLRMSSQGEPGLIEHSINLSHTEDEGDVDLHHDDVVDHLDVIDMQIGAFSNLTNAANSIVIPPAGWYSRKPVVVLPSTRRNASDGESQQEFEDVLDRHVNDVLERPSKIRRTLMGVWSFLKTRNIIVGIYGFLVVFWGAAIVIFLVKIINFHNANTQGFWVEISSQVETGLFTLTSIGLIPSRALDTYRIYTIWWYKRQTIKLRKKAGLPQLFDIDDLPDPMYDPNYVHVLTEEEQKDLHRQQRKFQYSQTWYRAHGTETHRVHYFSSLALLICFLNDGNSIFQIFLCGTMWGLNRFQRPAWTTGVLIPASFLCGIGAAIVIWRGGERTKRVEEVKERLRAALAEKPAPRDDQLPQSLSRTPQGNEKNDQNRGPSTIIEEQMTVPRASWLNQQ</sequence>
<accession>A0A0D2PH85</accession>
<name>A0A0D2PH85_HYPSF</name>
<dbReference type="InterPro" id="IPR021369">
    <property type="entry name" value="DUF2985"/>
</dbReference>
<evidence type="ECO:0000313" key="3">
    <source>
        <dbReference type="EMBL" id="KJA30179.1"/>
    </source>
</evidence>
<feature type="transmembrane region" description="Helical" evidence="2">
    <location>
        <begin position="133"/>
        <end position="154"/>
    </location>
</feature>
<dbReference type="PANTHER" id="PTHR35872">
    <property type="entry name" value="INTEGRAL MEMBRANE PROTEIN (AFU_ORTHOLOGUE AFUA_5G07110)"/>
    <property type="match status" value="1"/>
</dbReference>
<feature type="transmembrane region" description="Helical" evidence="2">
    <location>
        <begin position="277"/>
        <end position="302"/>
    </location>
</feature>
<protein>
    <submittedName>
        <fullName evidence="3">Uncharacterized protein</fullName>
    </submittedName>
</protein>
<dbReference type="EMBL" id="KN817518">
    <property type="protein sequence ID" value="KJA30179.1"/>
    <property type="molecule type" value="Genomic_DNA"/>
</dbReference>
<dbReference type="AlphaFoldDB" id="A0A0D2PH85"/>
<evidence type="ECO:0000256" key="2">
    <source>
        <dbReference type="SAM" id="Phobius"/>
    </source>
</evidence>
<organism evidence="3 4">
    <name type="scientific">Hypholoma sublateritium (strain FD-334 SS-4)</name>
    <dbReference type="NCBI Taxonomy" id="945553"/>
    <lineage>
        <taxon>Eukaryota</taxon>
        <taxon>Fungi</taxon>
        <taxon>Dikarya</taxon>
        <taxon>Basidiomycota</taxon>
        <taxon>Agaricomycotina</taxon>
        <taxon>Agaricomycetes</taxon>
        <taxon>Agaricomycetidae</taxon>
        <taxon>Agaricales</taxon>
        <taxon>Agaricineae</taxon>
        <taxon>Strophariaceae</taxon>
        <taxon>Hypholoma</taxon>
    </lineage>
</organism>
<evidence type="ECO:0000313" key="4">
    <source>
        <dbReference type="Proteomes" id="UP000054270"/>
    </source>
</evidence>
<gene>
    <name evidence="3" type="ORF">HYPSUDRAFT_126874</name>
</gene>
<reference evidence="4" key="1">
    <citation type="submission" date="2014-04" db="EMBL/GenBank/DDBJ databases">
        <title>Evolutionary Origins and Diversification of the Mycorrhizal Mutualists.</title>
        <authorList>
            <consortium name="DOE Joint Genome Institute"/>
            <consortium name="Mycorrhizal Genomics Consortium"/>
            <person name="Kohler A."/>
            <person name="Kuo A."/>
            <person name="Nagy L.G."/>
            <person name="Floudas D."/>
            <person name="Copeland A."/>
            <person name="Barry K.W."/>
            <person name="Cichocki N."/>
            <person name="Veneault-Fourrey C."/>
            <person name="LaButti K."/>
            <person name="Lindquist E.A."/>
            <person name="Lipzen A."/>
            <person name="Lundell T."/>
            <person name="Morin E."/>
            <person name="Murat C."/>
            <person name="Riley R."/>
            <person name="Ohm R."/>
            <person name="Sun H."/>
            <person name="Tunlid A."/>
            <person name="Henrissat B."/>
            <person name="Grigoriev I.V."/>
            <person name="Hibbett D.S."/>
            <person name="Martin F."/>
        </authorList>
    </citation>
    <scope>NUCLEOTIDE SEQUENCE [LARGE SCALE GENOMIC DNA]</scope>
    <source>
        <strain evidence="4">FD-334 SS-4</strain>
    </source>
</reference>
<dbReference type="Proteomes" id="UP000054270">
    <property type="component" value="Unassembled WGS sequence"/>
</dbReference>
<dbReference type="STRING" id="945553.A0A0D2PH85"/>
<keyword evidence="4" id="KW-1185">Reference proteome</keyword>
<dbReference type="OrthoDB" id="3365211at2759"/>
<evidence type="ECO:0000256" key="1">
    <source>
        <dbReference type="SAM" id="MobiDB-lite"/>
    </source>
</evidence>
<dbReference type="PANTHER" id="PTHR35872:SF2">
    <property type="entry name" value="INTEGRAL MEMBRANE PROTEIN (AFU_ORTHOLOGUE AFUA_5G07110)"/>
    <property type="match status" value="1"/>
</dbReference>
<keyword evidence="2" id="KW-0812">Transmembrane</keyword>
<feature type="compositionally biased region" description="Polar residues" evidence="1">
    <location>
        <begin position="362"/>
        <end position="373"/>
    </location>
</feature>
<keyword evidence="2" id="KW-1133">Transmembrane helix</keyword>
<keyword evidence="2" id="KW-0472">Membrane</keyword>
<dbReference type="Pfam" id="PF11204">
    <property type="entry name" value="DUF2985"/>
    <property type="match status" value="1"/>
</dbReference>
<feature type="region of interest" description="Disordered" evidence="1">
    <location>
        <begin position="351"/>
        <end position="401"/>
    </location>
</feature>
<feature type="transmembrane region" description="Helical" evidence="2">
    <location>
        <begin position="308"/>
        <end position="331"/>
    </location>
</feature>
<dbReference type="OMA" id="INISQNW"/>